<feature type="compositionally biased region" description="Basic and acidic residues" evidence="1">
    <location>
        <begin position="408"/>
        <end position="419"/>
    </location>
</feature>
<feature type="transmembrane region" description="Helical" evidence="2">
    <location>
        <begin position="262"/>
        <end position="284"/>
    </location>
</feature>
<evidence type="ECO:0000313" key="4">
    <source>
        <dbReference type="Proteomes" id="UP001501710"/>
    </source>
</evidence>
<keyword evidence="4" id="KW-1185">Reference proteome</keyword>
<sequence length="443" mass="44203">MPPFEPCSPVVDPACVQPVDNDGGGIPFLPSLPDIPGAIGANVMDEAAKSFQSAVGWFISRTAAWWVTTPSPDLEGEPAIGHLHLLIRPLTVGVAVLALLVVAAKMAVSRKAVPMIDAGRGLVVLATVTVIGTVVANLVLRWGDEWCGWALDASSQGGFAERMTALVTMPSGAPSALVLVFSLIALVLGIVQALLLLFREAALVILAGLLPLAASGAITKATQSWFGIVAGWMLALGFYKPAAATVYATAFILVGEGKSLHAVLMGLAMMLISLIAFPVLLRFFTWTTGGAESGSGGGVLGALMGSAAALGALRAYGGGGSGSGGSSSASEHASYLDQQLGDQDVSHPSDGHAGQSAGQDGGQAPTGNVDDQISDPSAPSGAGQVGADQSAAPAEGGEPVGPTLVQTAEKEQQRGEEAVKWVATGGAGGPTGAAGEGGGGNGA</sequence>
<name>A0ABP8CE02_9ACTN</name>
<organism evidence="3 4">
    <name type="scientific">Actinomadura meridiana</name>
    <dbReference type="NCBI Taxonomy" id="559626"/>
    <lineage>
        <taxon>Bacteria</taxon>
        <taxon>Bacillati</taxon>
        <taxon>Actinomycetota</taxon>
        <taxon>Actinomycetes</taxon>
        <taxon>Streptosporangiales</taxon>
        <taxon>Thermomonosporaceae</taxon>
        <taxon>Actinomadura</taxon>
    </lineage>
</organism>
<evidence type="ECO:0000313" key="3">
    <source>
        <dbReference type="EMBL" id="GAA4238128.1"/>
    </source>
</evidence>
<feature type="transmembrane region" description="Helical" evidence="2">
    <location>
        <begin position="120"/>
        <end position="140"/>
    </location>
</feature>
<feature type="transmembrane region" description="Helical" evidence="2">
    <location>
        <begin position="202"/>
        <end position="219"/>
    </location>
</feature>
<comment type="caution">
    <text evidence="3">The sequence shown here is derived from an EMBL/GenBank/DDBJ whole genome shotgun (WGS) entry which is preliminary data.</text>
</comment>
<protein>
    <recommendedName>
        <fullName evidence="5">Integral membrane protein</fullName>
    </recommendedName>
</protein>
<feature type="transmembrane region" description="Helical" evidence="2">
    <location>
        <begin position="225"/>
        <end position="255"/>
    </location>
</feature>
<feature type="compositionally biased region" description="Polar residues" evidence="1">
    <location>
        <begin position="365"/>
        <end position="377"/>
    </location>
</feature>
<keyword evidence="2" id="KW-1133">Transmembrane helix</keyword>
<evidence type="ECO:0008006" key="5">
    <source>
        <dbReference type="Google" id="ProtNLM"/>
    </source>
</evidence>
<evidence type="ECO:0000256" key="1">
    <source>
        <dbReference type="SAM" id="MobiDB-lite"/>
    </source>
</evidence>
<keyword evidence="2" id="KW-0472">Membrane</keyword>
<dbReference type="RefSeq" id="WP_344901465.1">
    <property type="nucleotide sequence ID" value="NZ_BAABAS010000020.1"/>
</dbReference>
<feature type="transmembrane region" description="Helical" evidence="2">
    <location>
        <begin position="296"/>
        <end position="316"/>
    </location>
</feature>
<dbReference type="EMBL" id="BAABAS010000020">
    <property type="protein sequence ID" value="GAA4238128.1"/>
    <property type="molecule type" value="Genomic_DNA"/>
</dbReference>
<feature type="compositionally biased region" description="Gly residues" evidence="1">
    <location>
        <begin position="425"/>
        <end position="443"/>
    </location>
</feature>
<dbReference type="Proteomes" id="UP001501710">
    <property type="component" value="Unassembled WGS sequence"/>
</dbReference>
<evidence type="ECO:0000256" key="2">
    <source>
        <dbReference type="SAM" id="Phobius"/>
    </source>
</evidence>
<feature type="transmembrane region" description="Helical" evidence="2">
    <location>
        <begin position="86"/>
        <end position="108"/>
    </location>
</feature>
<gene>
    <name evidence="3" type="ORF">GCM10022254_52790</name>
</gene>
<feature type="transmembrane region" description="Helical" evidence="2">
    <location>
        <begin position="176"/>
        <end position="195"/>
    </location>
</feature>
<reference evidence="4" key="1">
    <citation type="journal article" date="2019" name="Int. J. Syst. Evol. Microbiol.">
        <title>The Global Catalogue of Microorganisms (GCM) 10K type strain sequencing project: providing services to taxonomists for standard genome sequencing and annotation.</title>
        <authorList>
            <consortium name="The Broad Institute Genomics Platform"/>
            <consortium name="The Broad Institute Genome Sequencing Center for Infectious Disease"/>
            <person name="Wu L."/>
            <person name="Ma J."/>
        </authorList>
    </citation>
    <scope>NUCLEOTIDE SEQUENCE [LARGE SCALE GENOMIC DNA]</scope>
    <source>
        <strain evidence="4">JCM 17440</strain>
    </source>
</reference>
<proteinExistence type="predicted"/>
<keyword evidence="2" id="KW-0812">Transmembrane</keyword>
<feature type="region of interest" description="Disordered" evidence="1">
    <location>
        <begin position="321"/>
        <end position="443"/>
    </location>
</feature>
<accession>A0ABP8CE02</accession>